<evidence type="ECO:0000256" key="1">
    <source>
        <dbReference type="ARBA" id="ARBA00024339"/>
    </source>
</evidence>
<accession>A0A085NMS0</accession>
<name>A0A085NMS0_9BILA</name>
<dbReference type="Proteomes" id="UP000030758">
    <property type="component" value="Unassembled WGS sequence"/>
</dbReference>
<dbReference type="InterPro" id="IPR005373">
    <property type="entry name" value="PHAF1"/>
</dbReference>
<proteinExistence type="inferred from homology"/>
<evidence type="ECO:0000313" key="2">
    <source>
        <dbReference type="EMBL" id="KFD70766.1"/>
    </source>
</evidence>
<dbReference type="InterPro" id="IPR039156">
    <property type="entry name" value="PHAF1/BROMI"/>
</dbReference>
<dbReference type="Pfam" id="PF03676">
    <property type="entry name" value="PHAF1"/>
    <property type="match status" value="2"/>
</dbReference>
<dbReference type="GO" id="GO:0005802">
    <property type="term" value="C:trans-Golgi network"/>
    <property type="evidence" value="ECO:0007669"/>
    <property type="project" value="TreeGrafter"/>
</dbReference>
<gene>
    <name evidence="2" type="ORF">M514_01280</name>
</gene>
<dbReference type="GO" id="GO:0043001">
    <property type="term" value="P:Golgi to plasma membrane protein transport"/>
    <property type="evidence" value="ECO:0007669"/>
    <property type="project" value="TreeGrafter"/>
</dbReference>
<dbReference type="PANTHER" id="PTHR13465:SF2">
    <property type="entry name" value="PHAGOSOME ASSEMBLY FACTOR 1"/>
    <property type="match status" value="1"/>
</dbReference>
<comment type="similarity">
    <text evidence="1">Belongs to the PHAF1 family.</text>
</comment>
<dbReference type="PANTHER" id="PTHR13465">
    <property type="entry name" value="UPF0183 PROTEIN"/>
    <property type="match status" value="1"/>
</dbReference>
<dbReference type="EMBL" id="KL367485">
    <property type="protein sequence ID" value="KFD70766.1"/>
    <property type="molecule type" value="Genomic_DNA"/>
</dbReference>
<dbReference type="AlphaFoldDB" id="A0A085NMS0"/>
<reference evidence="2" key="1">
    <citation type="journal article" date="2014" name="Nat. Genet.">
        <title>Genome and transcriptome of the porcine whipworm Trichuris suis.</title>
        <authorList>
            <person name="Jex A.R."/>
            <person name="Nejsum P."/>
            <person name="Schwarz E.M."/>
            <person name="Hu L."/>
            <person name="Young N.D."/>
            <person name="Hall R.S."/>
            <person name="Korhonen P.K."/>
            <person name="Liao S."/>
            <person name="Thamsborg S."/>
            <person name="Xia J."/>
            <person name="Xu P."/>
            <person name="Wang S."/>
            <person name="Scheerlinck J.P."/>
            <person name="Hofmann A."/>
            <person name="Sternberg P.W."/>
            <person name="Wang J."/>
            <person name="Gasser R.B."/>
        </authorList>
    </citation>
    <scope>NUCLEOTIDE SEQUENCE [LARGE SCALE GENOMIC DNA]</scope>
    <source>
        <strain evidence="2">DCEP-RM93F</strain>
    </source>
</reference>
<sequence>MSELIVLGENYFLSKKEVSVVLILLIPPWLVIKCLLQSGRMPLCQTIACLQRRYQLFKGIELLYSDKDPLSTDIILYLSHDGIRLVFDCWSQLLKVIEVMDMTKTSLSYCGHLFSSPTDLPSIEKINQTFSATHPGADSNVTPYFAHGLSSLQFAEDCSLLVSKLIIYHGNSLAEARAPEMPISCYHGNCYCDSVEVLRHDGRTSGLRVKLKCERFDQGSYSDCRSETLTKDVYFGDCSQKIAAALGCPNSIYYKSEDKMKIHLPSTERKRQNEKADYFYNYFTLGLVSAASFQPFCL</sequence>
<protein>
    <submittedName>
        <fullName evidence="2">Uncharacterized protein</fullName>
    </submittedName>
</protein>
<organism evidence="2">
    <name type="scientific">Trichuris suis</name>
    <name type="common">pig whipworm</name>
    <dbReference type="NCBI Taxonomy" id="68888"/>
    <lineage>
        <taxon>Eukaryota</taxon>
        <taxon>Metazoa</taxon>
        <taxon>Ecdysozoa</taxon>
        <taxon>Nematoda</taxon>
        <taxon>Enoplea</taxon>
        <taxon>Dorylaimia</taxon>
        <taxon>Trichinellida</taxon>
        <taxon>Trichuridae</taxon>
        <taxon>Trichuris</taxon>
    </lineage>
</organism>